<dbReference type="Proteomes" id="UP001242995">
    <property type="component" value="Unassembled WGS sequence"/>
</dbReference>
<gene>
    <name evidence="1" type="ORF">J2S90_002422</name>
    <name evidence="2" type="ORF">J2S93_000216</name>
</gene>
<comment type="caution">
    <text evidence="1">The sequence shown here is derived from an EMBL/GenBank/DDBJ whole genome shotgun (WGS) entry which is preliminary data.</text>
</comment>
<keyword evidence="3" id="KW-1185">Reference proteome</keyword>
<dbReference type="RefSeq" id="WP_306961505.1">
    <property type="nucleotide sequence ID" value="NZ_JAUSRG010000006.1"/>
</dbReference>
<evidence type="ECO:0000313" key="2">
    <source>
        <dbReference type="EMBL" id="MDQ0178809.1"/>
    </source>
</evidence>
<name>A0AAW8DHL1_9MICC</name>
<evidence type="ECO:0000313" key="4">
    <source>
        <dbReference type="Proteomes" id="UP001242995"/>
    </source>
</evidence>
<dbReference type="Proteomes" id="UP001230951">
    <property type="component" value="Unassembled WGS sequence"/>
</dbReference>
<protein>
    <submittedName>
        <fullName evidence="1">Uncharacterized protein</fullName>
    </submittedName>
</protein>
<accession>A0AAW8DHL1</accession>
<dbReference type="EMBL" id="JAUSTF010000001">
    <property type="protein sequence ID" value="MDQ0178809.1"/>
    <property type="molecule type" value="Genomic_DNA"/>
</dbReference>
<proteinExistence type="predicted"/>
<evidence type="ECO:0000313" key="3">
    <source>
        <dbReference type="Proteomes" id="UP001230951"/>
    </source>
</evidence>
<evidence type="ECO:0000313" key="1">
    <source>
        <dbReference type="EMBL" id="MDP9905451.1"/>
    </source>
</evidence>
<sequence>MSKNSSNKFATTMPPFCIPFRSQAQAASSGLLKTLQQPRIVTQHKLQASTDIRTKVATRVQLGPLTDAVRFGRARLVRRLTRPKDAVFWKRPVHVHAR</sequence>
<dbReference type="AlphaFoldDB" id="A0AAW8DHL1"/>
<reference evidence="1 3" key="1">
    <citation type="submission" date="2023-07" db="EMBL/GenBank/DDBJ databases">
        <title>Sorghum-associated microbial communities from plants grown in Nebraska, USA.</title>
        <authorList>
            <person name="Schachtman D."/>
        </authorList>
    </citation>
    <scope>NUCLEOTIDE SEQUENCE</scope>
    <source>
        <strain evidence="1">DS1006</strain>
        <strain evidence="2 3">DS1016</strain>
    </source>
</reference>
<organism evidence="1 4">
    <name type="scientific">Arthrobacter bambusae</name>
    <dbReference type="NCBI Taxonomy" id="1338426"/>
    <lineage>
        <taxon>Bacteria</taxon>
        <taxon>Bacillati</taxon>
        <taxon>Actinomycetota</taxon>
        <taxon>Actinomycetes</taxon>
        <taxon>Micrococcales</taxon>
        <taxon>Micrococcaceae</taxon>
        <taxon>Arthrobacter</taxon>
    </lineage>
</organism>
<dbReference type="EMBL" id="JAUSRG010000006">
    <property type="protein sequence ID" value="MDP9905451.1"/>
    <property type="molecule type" value="Genomic_DNA"/>
</dbReference>